<dbReference type="InterPro" id="IPR002577">
    <property type="entry name" value="HTH_HxlR"/>
</dbReference>
<evidence type="ECO:0000313" key="5">
    <source>
        <dbReference type="EMBL" id="MYM90619.1"/>
    </source>
</evidence>
<evidence type="ECO:0000256" key="3">
    <source>
        <dbReference type="ARBA" id="ARBA00023163"/>
    </source>
</evidence>
<sequence>MPRGGFRAVGAIIWPILTNCKYVRIGKYPMQPKESEMNQVKSSRSLRKALAGNLGDPRAQVLAAECPSRIVLGHITSRWGVLVLVVLLDGTHRFSQLRREIGGVSEKMLAQTLDALATDGLVLRVAQQVVPPHVEYSLTPLGRQAAERLEMLVDWIEDNFPLIQQAQDAAALAAA</sequence>
<proteinExistence type="predicted"/>
<dbReference type="AlphaFoldDB" id="A0A845GCU5"/>
<organism evidence="5 6">
    <name type="scientific">Duganella vulcania</name>
    <dbReference type="NCBI Taxonomy" id="2692166"/>
    <lineage>
        <taxon>Bacteria</taxon>
        <taxon>Pseudomonadati</taxon>
        <taxon>Pseudomonadota</taxon>
        <taxon>Betaproteobacteria</taxon>
        <taxon>Burkholderiales</taxon>
        <taxon>Oxalobacteraceae</taxon>
        <taxon>Telluria group</taxon>
        <taxon>Duganella</taxon>
    </lineage>
</organism>
<gene>
    <name evidence="5" type="ORF">GTP91_26030</name>
</gene>
<dbReference type="InterPro" id="IPR036388">
    <property type="entry name" value="WH-like_DNA-bd_sf"/>
</dbReference>
<evidence type="ECO:0000259" key="4">
    <source>
        <dbReference type="PROSITE" id="PS51118"/>
    </source>
</evidence>
<evidence type="ECO:0000256" key="1">
    <source>
        <dbReference type="ARBA" id="ARBA00023015"/>
    </source>
</evidence>
<dbReference type="PANTHER" id="PTHR33204:SF37">
    <property type="entry name" value="HTH-TYPE TRANSCRIPTIONAL REGULATOR YODB"/>
    <property type="match status" value="1"/>
</dbReference>
<dbReference type="Proteomes" id="UP000470302">
    <property type="component" value="Unassembled WGS sequence"/>
</dbReference>
<reference evidence="5 6" key="1">
    <citation type="submission" date="2020-01" db="EMBL/GenBank/DDBJ databases">
        <title>Novel species isolated from a subtropical stream in China.</title>
        <authorList>
            <person name="Lu H."/>
        </authorList>
    </citation>
    <scope>NUCLEOTIDE SEQUENCE [LARGE SCALE GENOMIC DNA]</scope>
    <source>
        <strain evidence="5 6">FT82W</strain>
    </source>
</reference>
<dbReference type="PANTHER" id="PTHR33204">
    <property type="entry name" value="TRANSCRIPTIONAL REGULATOR, MARR FAMILY"/>
    <property type="match status" value="1"/>
</dbReference>
<feature type="domain" description="HTH hxlR-type" evidence="4">
    <location>
        <begin position="66"/>
        <end position="164"/>
    </location>
</feature>
<dbReference type="Pfam" id="PF01638">
    <property type="entry name" value="HxlR"/>
    <property type="match status" value="1"/>
</dbReference>
<dbReference type="SUPFAM" id="SSF46785">
    <property type="entry name" value="Winged helix' DNA-binding domain"/>
    <property type="match status" value="1"/>
</dbReference>
<dbReference type="Gene3D" id="1.10.10.10">
    <property type="entry name" value="Winged helix-like DNA-binding domain superfamily/Winged helix DNA-binding domain"/>
    <property type="match status" value="1"/>
</dbReference>
<dbReference type="GO" id="GO:0003677">
    <property type="term" value="F:DNA binding"/>
    <property type="evidence" value="ECO:0007669"/>
    <property type="project" value="UniProtKB-KW"/>
</dbReference>
<protein>
    <submittedName>
        <fullName evidence="5">Transcriptional regulator</fullName>
    </submittedName>
</protein>
<accession>A0A845GCU5</accession>
<dbReference type="PROSITE" id="PS51118">
    <property type="entry name" value="HTH_HXLR"/>
    <property type="match status" value="1"/>
</dbReference>
<evidence type="ECO:0000313" key="6">
    <source>
        <dbReference type="Proteomes" id="UP000470302"/>
    </source>
</evidence>
<dbReference type="EMBL" id="WWCW01000130">
    <property type="protein sequence ID" value="MYM90619.1"/>
    <property type="molecule type" value="Genomic_DNA"/>
</dbReference>
<keyword evidence="1" id="KW-0805">Transcription regulation</keyword>
<comment type="caution">
    <text evidence="5">The sequence shown here is derived from an EMBL/GenBank/DDBJ whole genome shotgun (WGS) entry which is preliminary data.</text>
</comment>
<keyword evidence="2" id="KW-0238">DNA-binding</keyword>
<keyword evidence="3" id="KW-0804">Transcription</keyword>
<evidence type="ECO:0000256" key="2">
    <source>
        <dbReference type="ARBA" id="ARBA00023125"/>
    </source>
</evidence>
<name>A0A845GCU5_9BURK</name>
<dbReference type="InterPro" id="IPR036390">
    <property type="entry name" value="WH_DNA-bd_sf"/>
</dbReference>